<feature type="domain" description="USP" evidence="13">
    <location>
        <begin position="693"/>
        <end position="1250"/>
    </location>
</feature>
<evidence type="ECO:0000256" key="11">
    <source>
        <dbReference type="SAM" id="Coils"/>
    </source>
</evidence>
<evidence type="ECO:0000256" key="9">
    <source>
        <dbReference type="ARBA" id="ARBA00042236"/>
    </source>
</evidence>
<dbReference type="GO" id="GO:0070628">
    <property type="term" value="F:proteasome binding"/>
    <property type="evidence" value="ECO:0007669"/>
    <property type="project" value="TreeGrafter"/>
</dbReference>
<accession>A0A1B2JA43</accession>
<dbReference type="PANTHER" id="PTHR43982">
    <property type="entry name" value="UBIQUITIN CARBOXYL-TERMINAL HYDROLASE"/>
    <property type="match status" value="1"/>
</dbReference>
<dbReference type="PANTHER" id="PTHR43982:SF6">
    <property type="entry name" value="UBIQUITIN CARBOXYL-TERMINAL HYDROLASE 2-RELATED"/>
    <property type="match status" value="1"/>
</dbReference>
<evidence type="ECO:0000256" key="12">
    <source>
        <dbReference type="SAM" id="MobiDB-lite"/>
    </source>
</evidence>
<dbReference type="GO" id="GO:0061136">
    <property type="term" value="P:regulation of proteasomal protein catabolic process"/>
    <property type="evidence" value="ECO:0007669"/>
    <property type="project" value="TreeGrafter"/>
</dbReference>
<dbReference type="InterPro" id="IPR038765">
    <property type="entry name" value="Papain-like_cys_pep_sf"/>
</dbReference>
<dbReference type="PROSITE" id="PS50235">
    <property type="entry name" value="USP_3"/>
    <property type="match status" value="1"/>
</dbReference>
<dbReference type="EC" id="3.4.19.12" evidence="2"/>
<keyword evidence="6" id="KW-0788">Thiol protease</keyword>
<dbReference type="OrthoDB" id="2420415at2759"/>
<dbReference type="AlphaFoldDB" id="A0A1B2JA43"/>
<evidence type="ECO:0000313" key="15">
    <source>
        <dbReference type="Proteomes" id="UP000094565"/>
    </source>
</evidence>
<keyword evidence="3" id="KW-0645">Protease</keyword>
<keyword evidence="15" id="KW-1185">Reference proteome</keyword>
<dbReference type="EMBL" id="CP014584">
    <property type="protein sequence ID" value="ANZ74745.1"/>
    <property type="molecule type" value="Genomic_DNA"/>
</dbReference>
<evidence type="ECO:0000256" key="1">
    <source>
        <dbReference type="ARBA" id="ARBA00000707"/>
    </source>
</evidence>
<dbReference type="PROSITE" id="PS00972">
    <property type="entry name" value="USP_1"/>
    <property type="match status" value="1"/>
</dbReference>
<sequence length="1280" mass="147000">MPDQVPSASTNVNNPFTQLEAYDFSKSKIFKTSNRLIDDIKNSVLFLEQFSILNLPAVDYATQLSLQYQNRQINESFKLVLLNNPLDFAPTVSTEQLPNGTRTVFRGLIVQDTVHGIAISDIPVYHCRILFKSLENEILCSKHQFFYFSDDCLSSSDHSDLVIDYARISKGEITDCKDDLKPSIVQSCPNLLDSTNYICRKCHKVLRIEIFEKDLSNEEYKQFELNEIQFRYSKTVSADPSLDVSNENDVNKIPSQSECLWTLFKVLRGPLSRDPEELEVKTLDVNHEILNIHLDMDIFEKCLFFHKSADGSYLTPPLFSEYGIYEKVVRESYIRKLLEVVYLGTICPNNPGLKRLNQFAQAYWFNDTGSKIFHFLKEFDSTAAIEWFGGLRYDVLERYNPALTTLVSANYFNNKLICGSYSLLCESDPQNTPKYFDALRDIGLLRQAPIVQEFVAKEASKNVFSYRDTMRNYQILGIDTSSTDFPTLSDDEILKFYKYELILANSESSYDSLRNALSSIADYRKSETLQNYLRTEPIHNIDQAYKHFDTPQSIEDDVLITAFQFKKDDFPQAATLYDRALLTIAIQRKSLFLWSYITHNLDYLFKSIVASSSKTITDVEDAYKYLGCDSLATDFQVVTIFQERLIKDPGIDVILFFYSLVVIEKSRSSKLIGKFLQTGVVDASFLPLESSPVGLNNIGNTCYLNSLLQYYFVIKPLRTAIQDFKDILPSSEEEFNSIADYSKRRIGGRTVGYKETERSFQFVYQLRDLFHELIHSRRIAITPTKELAYLAFSPSTDEVQFHLPEVQKTRPSITESETGMSDAPVPELSPVAMDWSSSIAYPEPSCSHHEESAALNSPDESSEFIHSPTKRKLSPQPSTEDLNEIDAKVSVTNAEPPTVTLPKRATTAVALIGNDQLENALELGRQQDVTECIENVLFQLESASKPTSLDPDDQEQNDLVKELFYGRTKQILQPVDKETKENISDSSVRTKVERFVSLLVNIGDHPKDLYDALDTYFTEDLIDLDDGQVKRSLTITELPKFLQIQVQRVQFDRERGIPFKALDPLPFHEKLYMDRYLETDNEKLILKRKEIFQWKNEISKLNKRKDEILVPSSHSMTPRNALIATKEFLEAQKELPGDIQATESTLITLQKEIDILNNELQTINSRLSELEEKCQHQFDHFKNTGYSIFAIFIHRGEASYGHYWVYIRDPTRNIYRKYNDETITEVPIAEVFNFSEANTATPYFLVFVREDLEDEVEPLKRELDSSPTTEAFRVSVEELD</sequence>
<evidence type="ECO:0000313" key="14">
    <source>
        <dbReference type="EMBL" id="ANZ74745.1"/>
    </source>
</evidence>
<dbReference type="Pfam" id="PF00443">
    <property type="entry name" value="UCH"/>
    <property type="match status" value="1"/>
</dbReference>
<keyword evidence="4" id="KW-0833">Ubl conjugation pathway</keyword>
<dbReference type="Pfam" id="PF13446">
    <property type="entry name" value="RPT"/>
    <property type="match status" value="3"/>
</dbReference>
<dbReference type="GO" id="GO:0043161">
    <property type="term" value="P:proteasome-mediated ubiquitin-dependent protein catabolic process"/>
    <property type="evidence" value="ECO:0007669"/>
    <property type="project" value="InterPro"/>
</dbReference>
<dbReference type="Proteomes" id="UP000094565">
    <property type="component" value="Chromosome 1"/>
</dbReference>
<dbReference type="FunFam" id="3.90.70.10:FF:000176">
    <property type="entry name" value="Ubiquitin-specific protease"/>
    <property type="match status" value="1"/>
</dbReference>
<evidence type="ECO:0000256" key="2">
    <source>
        <dbReference type="ARBA" id="ARBA00012759"/>
    </source>
</evidence>
<evidence type="ECO:0000256" key="10">
    <source>
        <dbReference type="ARBA" id="ARBA00042737"/>
    </source>
</evidence>
<dbReference type="CDD" id="cd02666">
    <property type="entry name" value="Peptidase_C19J"/>
    <property type="match status" value="1"/>
</dbReference>
<organism evidence="14 15">
    <name type="scientific">Komagataella pastoris</name>
    <name type="common">Yeast</name>
    <name type="synonym">Pichia pastoris</name>
    <dbReference type="NCBI Taxonomy" id="4922"/>
    <lineage>
        <taxon>Eukaryota</taxon>
        <taxon>Fungi</taxon>
        <taxon>Dikarya</taxon>
        <taxon>Ascomycota</taxon>
        <taxon>Saccharomycotina</taxon>
        <taxon>Pichiomycetes</taxon>
        <taxon>Pichiales</taxon>
        <taxon>Pichiaceae</taxon>
        <taxon>Komagataella</taxon>
    </lineage>
</organism>
<dbReference type="InterPro" id="IPR028889">
    <property type="entry name" value="USP"/>
</dbReference>
<dbReference type="InterPro" id="IPR025305">
    <property type="entry name" value="UCH_repeat_domain"/>
</dbReference>
<protein>
    <recommendedName>
        <fullName evidence="7">Ubiquitin carboxyl-terminal hydrolase 2</fullName>
        <ecNumber evidence="2">3.4.19.12</ecNumber>
    </recommendedName>
    <alternativeName>
        <fullName evidence="9">Deubiquitinating enzyme 2</fullName>
    </alternativeName>
    <alternativeName>
        <fullName evidence="8">Ubiquitin thioesterase 2</fullName>
    </alternativeName>
    <alternativeName>
        <fullName evidence="10">Ubiquitin-specific-processing protease 2</fullName>
    </alternativeName>
</protein>
<dbReference type="GO" id="GO:0004843">
    <property type="term" value="F:cysteine-type deubiquitinase activity"/>
    <property type="evidence" value="ECO:0007669"/>
    <property type="project" value="UniProtKB-EC"/>
</dbReference>
<evidence type="ECO:0000256" key="8">
    <source>
        <dbReference type="ARBA" id="ARBA00041732"/>
    </source>
</evidence>
<proteinExistence type="predicted"/>
<evidence type="ECO:0000256" key="5">
    <source>
        <dbReference type="ARBA" id="ARBA00022801"/>
    </source>
</evidence>
<evidence type="ECO:0000256" key="7">
    <source>
        <dbReference type="ARBA" id="ARBA00040966"/>
    </source>
</evidence>
<name>A0A1B2JA43_PICPA</name>
<evidence type="ECO:0000256" key="6">
    <source>
        <dbReference type="ARBA" id="ARBA00022807"/>
    </source>
</evidence>
<evidence type="ECO:0000259" key="13">
    <source>
        <dbReference type="PROSITE" id="PS50235"/>
    </source>
</evidence>
<dbReference type="InterPro" id="IPR044635">
    <property type="entry name" value="UBP14-like"/>
</dbReference>
<feature type="coiled-coil region" evidence="11">
    <location>
        <begin position="1139"/>
        <end position="1173"/>
    </location>
</feature>
<comment type="catalytic activity">
    <reaction evidence="1">
        <text>Thiol-dependent hydrolysis of ester, thioester, amide, peptide and isopeptide bonds formed by the C-terminal Gly of ubiquitin (a 76-residue protein attached to proteins as an intracellular targeting signal).</text>
        <dbReference type="EC" id="3.4.19.12"/>
    </reaction>
</comment>
<dbReference type="InterPro" id="IPR018200">
    <property type="entry name" value="USP_CS"/>
</dbReference>
<dbReference type="Gene3D" id="3.90.70.10">
    <property type="entry name" value="Cysteine proteinases"/>
    <property type="match status" value="2"/>
</dbReference>
<dbReference type="SUPFAM" id="SSF54001">
    <property type="entry name" value="Cysteine proteinases"/>
    <property type="match status" value="1"/>
</dbReference>
<feature type="region of interest" description="Disordered" evidence="12">
    <location>
        <begin position="842"/>
        <end position="881"/>
    </location>
</feature>
<evidence type="ECO:0000256" key="4">
    <source>
        <dbReference type="ARBA" id="ARBA00022786"/>
    </source>
</evidence>
<gene>
    <name evidence="14" type="primary">UBP2</name>
    <name evidence="14" type="ORF">ATY40_BA7500109</name>
</gene>
<dbReference type="InterPro" id="IPR001394">
    <property type="entry name" value="Peptidase_C19_UCH"/>
</dbReference>
<keyword evidence="5" id="KW-0378">Hydrolase</keyword>
<reference evidence="14 15" key="1">
    <citation type="submission" date="2016-02" db="EMBL/GenBank/DDBJ databases">
        <title>Comparative genomic and transcriptomic foundation for Pichia pastoris.</title>
        <authorList>
            <person name="Love K.R."/>
            <person name="Shah K.A."/>
            <person name="Whittaker C.A."/>
            <person name="Wu J."/>
            <person name="Bartlett M.C."/>
            <person name="Ma D."/>
            <person name="Leeson R.L."/>
            <person name="Priest M."/>
            <person name="Young S.K."/>
            <person name="Love J.C."/>
        </authorList>
    </citation>
    <scope>NUCLEOTIDE SEQUENCE [LARGE SCALE GENOMIC DNA]</scope>
    <source>
        <strain evidence="14 15">ATCC 28485</strain>
    </source>
</reference>
<keyword evidence="11" id="KW-0175">Coiled coil</keyword>
<evidence type="ECO:0000256" key="3">
    <source>
        <dbReference type="ARBA" id="ARBA00022670"/>
    </source>
</evidence>
<dbReference type="GO" id="GO:0016579">
    <property type="term" value="P:protein deubiquitination"/>
    <property type="evidence" value="ECO:0007669"/>
    <property type="project" value="InterPro"/>
</dbReference>